<comment type="subcellular location">
    <subcellularLocation>
        <location evidence="1">Cell inner membrane</location>
    </subcellularLocation>
</comment>
<dbReference type="PANTHER" id="PTHR30606">
    <property type="entry name" value="LIPID A BIOSYNTHESIS LAUROYL ACYLTRANSFERASE"/>
    <property type="match status" value="1"/>
</dbReference>
<gene>
    <name evidence="7" type="ORF">JGI24_00730</name>
</gene>
<evidence type="ECO:0000256" key="4">
    <source>
        <dbReference type="ARBA" id="ARBA00022679"/>
    </source>
</evidence>
<dbReference type="OrthoDB" id="9803456at2"/>
<keyword evidence="8" id="KW-1185">Reference proteome</keyword>
<accession>A0A656D612</accession>
<name>A0A656D612_KRYT1</name>
<dbReference type="EMBL" id="CZVU01000025">
    <property type="protein sequence ID" value="CUT00161.1"/>
    <property type="molecule type" value="Genomic_DNA"/>
</dbReference>
<keyword evidence="6" id="KW-0012">Acyltransferase</keyword>
<keyword evidence="3" id="KW-0997">Cell inner membrane</keyword>
<keyword evidence="5" id="KW-0472">Membrane</keyword>
<evidence type="ECO:0000256" key="3">
    <source>
        <dbReference type="ARBA" id="ARBA00022519"/>
    </source>
</evidence>
<dbReference type="GO" id="GO:0009247">
    <property type="term" value="P:glycolipid biosynthetic process"/>
    <property type="evidence" value="ECO:0007669"/>
    <property type="project" value="UniProtKB-ARBA"/>
</dbReference>
<dbReference type="Proteomes" id="UP000243065">
    <property type="component" value="Unassembled WGS sequence"/>
</dbReference>
<keyword evidence="2" id="KW-1003">Cell membrane</keyword>
<evidence type="ECO:0000313" key="8">
    <source>
        <dbReference type="Proteomes" id="UP000243065"/>
    </source>
</evidence>
<reference evidence="7 8" key="1">
    <citation type="submission" date="2015-11" db="EMBL/GenBank/DDBJ databases">
        <authorList>
            <person name="Varghese N."/>
        </authorList>
    </citation>
    <scope>NUCLEOTIDE SEQUENCE [LARGE SCALE GENOMIC DNA]</scope>
    <source>
        <strain evidence="7 8">JGI-24</strain>
    </source>
</reference>
<evidence type="ECO:0000256" key="5">
    <source>
        <dbReference type="ARBA" id="ARBA00023136"/>
    </source>
</evidence>
<evidence type="ECO:0000256" key="1">
    <source>
        <dbReference type="ARBA" id="ARBA00004533"/>
    </source>
</evidence>
<dbReference type="GO" id="GO:0016746">
    <property type="term" value="F:acyltransferase activity"/>
    <property type="evidence" value="ECO:0007669"/>
    <property type="project" value="UniProtKB-KW"/>
</dbReference>
<evidence type="ECO:0000313" key="7">
    <source>
        <dbReference type="EMBL" id="CUT00161.1"/>
    </source>
</evidence>
<protein>
    <submittedName>
        <fullName evidence="7">KDO2-lipid IV(A) lauroyltransferase</fullName>
    </submittedName>
</protein>
<dbReference type="PANTHER" id="PTHR30606:SF10">
    <property type="entry name" value="PHOSPHATIDYLINOSITOL MANNOSIDE ACYLTRANSFERASE"/>
    <property type="match status" value="1"/>
</dbReference>
<dbReference type="InterPro" id="IPR004960">
    <property type="entry name" value="LipA_acyltrans"/>
</dbReference>
<evidence type="ECO:0000256" key="6">
    <source>
        <dbReference type="ARBA" id="ARBA00023315"/>
    </source>
</evidence>
<dbReference type="PIRSF" id="PIRSF026649">
    <property type="entry name" value="MsbB"/>
    <property type="match status" value="1"/>
</dbReference>
<dbReference type="Pfam" id="PF03279">
    <property type="entry name" value="Lip_A_acyltrans"/>
    <property type="match status" value="1"/>
</dbReference>
<dbReference type="CDD" id="cd07984">
    <property type="entry name" value="LPLAT_LABLAT-like"/>
    <property type="match status" value="1"/>
</dbReference>
<keyword evidence="4 7" id="KW-0808">Transferase</keyword>
<sequence>MKNYIEYILFKFFVLLSNLLPFRVSQRLGKALGIFAYHFIPYRKKVALDNLRKSFPEKSEKDIAKILKMAYVNFFITIFEFMNFQKLKPDDFKKMVTIENFNYVIEGLNKGCGLILMSGHFGNWELSAVVSGLEIGKPLNIIVKRQRNKFVDEEINKWRCLFGNKVIPMERAFRESLKILSEGGIVALLADQSAPKEGLYVDFLGRPASTFAGPAVMSLKTGAPIVMGFAVRDRGFNYRLIFEKVDFEPSEDEGENVLKLTQIHTSILEKYIRLYPDHWLWFHRRWKHSPVKNLNHTTK</sequence>
<proteinExistence type="predicted"/>
<organism evidence="7 8">
    <name type="scientific">Kryptobacter tengchongensis</name>
    <dbReference type="NCBI Taxonomy" id="1643429"/>
    <lineage>
        <taxon>Bacteria</taxon>
        <taxon>Pseudomonadati</taxon>
        <taxon>Candidatus Kryptoniota</taxon>
        <taxon>Candidatus Kryptobacter</taxon>
    </lineage>
</organism>
<dbReference type="RefSeq" id="WP_072150176.1">
    <property type="nucleotide sequence ID" value="NZ_CZVU01000025.1"/>
</dbReference>
<dbReference type="GO" id="GO:0005886">
    <property type="term" value="C:plasma membrane"/>
    <property type="evidence" value="ECO:0007669"/>
    <property type="project" value="UniProtKB-SubCell"/>
</dbReference>
<dbReference type="AlphaFoldDB" id="A0A656D612"/>
<evidence type="ECO:0000256" key="2">
    <source>
        <dbReference type="ARBA" id="ARBA00022475"/>
    </source>
</evidence>